<feature type="transmembrane region" description="Helical" evidence="12">
    <location>
        <begin position="46"/>
        <end position="65"/>
    </location>
</feature>
<keyword evidence="8 14" id="KW-0808">Transferase</keyword>
<evidence type="ECO:0000256" key="12">
    <source>
        <dbReference type="SAM" id="Phobius"/>
    </source>
</evidence>
<evidence type="ECO:0000256" key="7">
    <source>
        <dbReference type="ARBA" id="ARBA00022676"/>
    </source>
</evidence>
<dbReference type="PANTHER" id="PTHR43867:SF5">
    <property type="entry name" value="GLUCANS BIOSYNTHESIS GLUCOSYLTRANSFERASE H"/>
    <property type="match status" value="1"/>
</dbReference>
<sequence>MSDARLSVMPASAPLEMRPQDLSAPAPAAGRGPAAGARYTGWRMALFLPALAGTALLVAGLHSWLAETGMTGLEWVLLFMIGMTFVWVTLSVSTVGVAIAGLLAHARSDEPGADETAPLDVALLVPVHNENPADVFGNAAAMLDDLAARRGPHRYALFILSDTTDAAIADEEARAFAMLRAGAPQGFTVWYRRRLTNTDKKVGNLVDWITGWGAAWQAMVVLDADSLMTGRAIDRLAGEMSRDPSAGLIQTFPMLIGASTLFARLQQFSNIAYGWLLAEGLATWARSEGNYWGHNAIIRTRAFAASAGLPHLAGRDGRAELILSHDFVEAGLLRRAGWQVRFLPRVSGSYEETPGTLIDYVLRDQRWCRGNLQHLRLLGTAGLHPVSRFHLLHGAVSYLLSPAWFVLLIVWSLLGKDSETNVIRYFNETNPLFPDWPPAMSHIDSAVFLVIMYAMLLTPKLTGAAIIALHPKATRLYGGRLAFLGAFVVEVVLSVAYAPVLMIQQTRAVMRAALGRGNAWAPQSRRAAAYPLSTLIRFHRVETVLGLVLAAGLVTGLVSLWLIPIAASLCLAVPLSALSSVPVSARLPHALRMDSPHSLREPAILTRARSQRLRVSDLLSGRGMPAE</sequence>
<keyword evidence="9 12" id="KW-0812">Transmembrane</keyword>
<comment type="similarity">
    <text evidence="3">Belongs to the glycosyltransferase 2 family. OpgH subfamily.</text>
</comment>
<protein>
    <recommendedName>
        <fullName evidence="4">Glucans biosynthesis glucosyltransferase H</fullName>
    </recommendedName>
</protein>
<gene>
    <name evidence="14" type="primary">mdoH</name>
    <name evidence="14" type="ORF">G3256_15090</name>
</gene>
<evidence type="ECO:0000259" key="13">
    <source>
        <dbReference type="Pfam" id="PF13632"/>
    </source>
</evidence>
<evidence type="ECO:0000256" key="4">
    <source>
        <dbReference type="ARBA" id="ARBA00020585"/>
    </source>
</evidence>
<accession>A0A858SWL4</accession>
<keyword evidence="7" id="KW-0328">Glycosyltransferase</keyword>
<proteinExistence type="inferred from homology"/>
<evidence type="ECO:0000256" key="3">
    <source>
        <dbReference type="ARBA" id="ARBA00009337"/>
    </source>
</evidence>
<dbReference type="PANTHER" id="PTHR43867">
    <property type="entry name" value="CELLULOSE SYNTHASE CATALYTIC SUBUNIT A [UDP-FORMING]"/>
    <property type="match status" value="1"/>
</dbReference>
<dbReference type="InterPro" id="IPR001173">
    <property type="entry name" value="Glyco_trans_2-like"/>
</dbReference>
<dbReference type="NCBIfam" id="NF003958">
    <property type="entry name" value="PRK05454.2-1"/>
    <property type="match status" value="1"/>
</dbReference>
<keyword evidence="15" id="KW-1185">Reference proteome</keyword>
<evidence type="ECO:0000313" key="15">
    <source>
        <dbReference type="Proteomes" id="UP000503308"/>
    </source>
</evidence>
<feature type="transmembrane region" description="Helical" evidence="12">
    <location>
        <begin position="481"/>
        <end position="500"/>
    </location>
</feature>
<keyword evidence="11 12" id="KW-0472">Membrane</keyword>
<dbReference type="Pfam" id="PF13632">
    <property type="entry name" value="Glyco_trans_2_3"/>
    <property type="match status" value="1"/>
</dbReference>
<dbReference type="GO" id="GO:0005886">
    <property type="term" value="C:plasma membrane"/>
    <property type="evidence" value="ECO:0007669"/>
    <property type="project" value="UniProtKB-SubCell"/>
</dbReference>
<evidence type="ECO:0000313" key="14">
    <source>
        <dbReference type="EMBL" id="QJF52398.1"/>
    </source>
</evidence>
<dbReference type="Proteomes" id="UP000503308">
    <property type="component" value="Chromosome"/>
</dbReference>
<feature type="transmembrane region" description="Helical" evidence="12">
    <location>
        <begin position="446"/>
        <end position="469"/>
    </location>
</feature>
<evidence type="ECO:0000256" key="1">
    <source>
        <dbReference type="ARBA" id="ARBA00004429"/>
    </source>
</evidence>
<dbReference type="InterPro" id="IPR050321">
    <property type="entry name" value="Glycosyltr_2/OpgH_subfam"/>
</dbReference>
<organism evidence="14 15">
    <name type="scientific">Roseobacter ponti</name>
    <dbReference type="NCBI Taxonomy" id="1891787"/>
    <lineage>
        <taxon>Bacteria</taxon>
        <taxon>Pseudomonadati</taxon>
        <taxon>Pseudomonadota</taxon>
        <taxon>Alphaproteobacteria</taxon>
        <taxon>Rhodobacterales</taxon>
        <taxon>Roseobacteraceae</taxon>
        <taxon>Roseobacter</taxon>
    </lineage>
</organism>
<dbReference type="EMBL" id="CP048788">
    <property type="protein sequence ID" value="QJF52398.1"/>
    <property type="molecule type" value="Genomic_DNA"/>
</dbReference>
<evidence type="ECO:0000256" key="9">
    <source>
        <dbReference type="ARBA" id="ARBA00022692"/>
    </source>
</evidence>
<feature type="domain" description="Glycosyltransferase 2-like" evidence="13">
    <location>
        <begin position="220"/>
        <end position="410"/>
    </location>
</feature>
<keyword evidence="10 12" id="KW-1133">Transmembrane helix</keyword>
<reference evidence="14 15" key="1">
    <citation type="submission" date="2020-02" db="EMBL/GenBank/DDBJ databases">
        <title>Genome sequence of Roseobacter ponti.</title>
        <authorList>
            <person name="Hollensteiner J."/>
            <person name="Schneider D."/>
            <person name="Poehlein A."/>
            <person name="Daniel R."/>
        </authorList>
    </citation>
    <scope>NUCLEOTIDE SEQUENCE [LARGE SCALE GENOMIC DNA]</scope>
    <source>
        <strain evidence="14 15">DSM 106830</strain>
    </source>
</reference>
<evidence type="ECO:0000256" key="2">
    <source>
        <dbReference type="ARBA" id="ARBA00005001"/>
    </source>
</evidence>
<dbReference type="RefSeq" id="WP_169641617.1">
    <property type="nucleotide sequence ID" value="NZ_CP048788.1"/>
</dbReference>
<comment type="pathway">
    <text evidence="2">Glycan metabolism; osmoregulated periplasmic glucan (OPG) biosynthesis.</text>
</comment>
<dbReference type="GO" id="GO:0016758">
    <property type="term" value="F:hexosyltransferase activity"/>
    <property type="evidence" value="ECO:0007669"/>
    <property type="project" value="TreeGrafter"/>
</dbReference>
<dbReference type="NCBIfam" id="NF003962">
    <property type="entry name" value="PRK05454.2-5"/>
    <property type="match status" value="1"/>
</dbReference>
<evidence type="ECO:0000256" key="11">
    <source>
        <dbReference type="ARBA" id="ARBA00023136"/>
    </source>
</evidence>
<evidence type="ECO:0000256" key="6">
    <source>
        <dbReference type="ARBA" id="ARBA00022519"/>
    </source>
</evidence>
<feature type="transmembrane region" description="Helical" evidence="12">
    <location>
        <begin position="395"/>
        <end position="414"/>
    </location>
</feature>
<dbReference type="InterPro" id="IPR029044">
    <property type="entry name" value="Nucleotide-diphossugar_trans"/>
</dbReference>
<name>A0A858SWL4_9RHOB</name>
<feature type="transmembrane region" description="Helical" evidence="12">
    <location>
        <begin position="77"/>
        <end position="103"/>
    </location>
</feature>
<keyword evidence="5" id="KW-1003">Cell membrane</keyword>
<comment type="subcellular location">
    <subcellularLocation>
        <location evidence="1">Cell inner membrane</location>
        <topology evidence="1">Multi-pass membrane protein</topology>
    </subcellularLocation>
</comment>
<dbReference type="KEGG" id="rpon:G3256_15090"/>
<feature type="transmembrane region" description="Helical" evidence="12">
    <location>
        <begin position="544"/>
        <end position="577"/>
    </location>
</feature>
<evidence type="ECO:0000256" key="5">
    <source>
        <dbReference type="ARBA" id="ARBA00022475"/>
    </source>
</evidence>
<evidence type="ECO:0000256" key="10">
    <source>
        <dbReference type="ARBA" id="ARBA00022989"/>
    </source>
</evidence>
<evidence type="ECO:0000256" key="8">
    <source>
        <dbReference type="ARBA" id="ARBA00022679"/>
    </source>
</evidence>
<dbReference type="SUPFAM" id="SSF53448">
    <property type="entry name" value="Nucleotide-diphospho-sugar transferases"/>
    <property type="match status" value="1"/>
</dbReference>
<dbReference type="AlphaFoldDB" id="A0A858SWL4"/>
<keyword evidence="6" id="KW-0997">Cell inner membrane</keyword>
<dbReference type="Gene3D" id="3.90.550.10">
    <property type="entry name" value="Spore Coat Polysaccharide Biosynthesis Protein SpsA, Chain A"/>
    <property type="match status" value="1"/>
</dbReference>